<keyword evidence="10" id="KW-1185">Reference proteome</keyword>
<dbReference type="InterPro" id="IPR015940">
    <property type="entry name" value="UBA"/>
</dbReference>
<dbReference type="PANTHER" id="PTHR20930:SF0">
    <property type="entry name" value="PROTEIN ILRUN"/>
    <property type="match status" value="1"/>
</dbReference>
<dbReference type="CDD" id="cd14319">
    <property type="entry name" value="UBA_NBR1"/>
    <property type="match status" value="1"/>
</dbReference>
<keyword evidence="2 4" id="KW-0863">Zinc-finger</keyword>
<dbReference type="Gene3D" id="3.10.20.90">
    <property type="entry name" value="Phosphatidylinositol 3-kinase Catalytic Subunit, Chain A, domain 1"/>
    <property type="match status" value="1"/>
</dbReference>
<evidence type="ECO:0000313" key="9">
    <source>
        <dbReference type="EMBL" id="CAL1539180.1"/>
    </source>
</evidence>
<feature type="compositionally biased region" description="Polar residues" evidence="5">
    <location>
        <begin position="206"/>
        <end position="221"/>
    </location>
</feature>
<protein>
    <submittedName>
        <fullName evidence="9">Uncharacterized protein</fullName>
    </submittedName>
</protein>
<evidence type="ECO:0000259" key="8">
    <source>
        <dbReference type="PROSITE" id="PS51745"/>
    </source>
</evidence>
<gene>
    <name evidence="9" type="ORF">GSLYS_00013001001</name>
</gene>
<feature type="compositionally biased region" description="Basic and acidic residues" evidence="5">
    <location>
        <begin position="195"/>
        <end position="204"/>
    </location>
</feature>
<dbReference type="CDD" id="cd02340">
    <property type="entry name" value="ZZ_NBR1_like"/>
    <property type="match status" value="1"/>
</dbReference>
<dbReference type="PROSITE" id="PS50135">
    <property type="entry name" value="ZF_ZZ_2"/>
    <property type="match status" value="1"/>
</dbReference>
<dbReference type="GO" id="GO:0005737">
    <property type="term" value="C:cytoplasm"/>
    <property type="evidence" value="ECO:0007669"/>
    <property type="project" value="UniProtKB-ARBA"/>
</dbReference>
<dbReference type="Pfam" id="PF00564">
    <property type="entry name" value="PB1"/>
    <property type="match status" value="1"/>
</dbReference>
<comment type="caution">
    <text evidence="9">The sequence shown here is derived from an EMBL/GenBank/DDBJ whole genome shotgun (WGS) entry which is preliminary data.</text>
</comment>
<dbReference type="InterPro" id="IPR053793">
    <property type="entry name" value="PB1-like"/>
</dbReference>
<dbReference type="Gene3D" id="1.10.8.10">
    <property type="entry name" value="DNA helicase RuvA subunit, C-terminal domain"/>
    <property type="match status" value="1"/>
</dbReference>
<dbReference type="SMART" id="SM00291">
    <property type="entry name" value="ZnF_ZZ"/>
    <property type="match status" value="1"/>
</dbReference>
<dbReference type="SMART" id="SM00666">
    <property type="entry name" value="PB1"/>
    <property type="match status" value="1"/>
</dbReference>
<dbReference type="InterPro" id="IPR009060">
    <property type="entry name" value="UBA-like_sf"/>
</dbReference>
<feature type="region of interest" description="Disordered" evidence="5">
    <location>
        <begin position="167"/>
        <end position="226"/>
    </location>
</feature>
<keyword evidence="3" id="KW-0862">Zinc</keyword>
<evidence type="ECO:0000256" key="5">
    <source>
        <dbReference type="SAM" id="MobiDB-lite"/>
    </source>
</evidence>
<organism evidence="9 10">
    <name type="scientific">Lymnaea stagnalis</name>
    <name type="common">Great pond snail</name>
    <name type="synonym">Helix stagnalis</name>
    <dbReference type="NCBI Taxonomy" id="6523"/>
    <lineage>
        <taxon>Eukaryota</taxon>
        <taxon>Metazoa</taxon>
        <taxon>Spiralia</taxon>
        <taxon>Lophotrochozoa</taxon>
        <taxon>Mollusca</taxon>
        <taxon>Gastropoda</taxon>
        <taxon>Heterobranchia</taxon>
        <taxon>Euthyneura</taxon>
        <taxon>Panpulmonata</taxon>
        <taxon>Hygrophila</taxon>
        <taxon>Lymnaeoidea</taxon>
        <taxon>Lymnaeidae</taxon>
        <taxon>Lymnaea</taxon>
    </lineage>
</organism>
<feature type="region of interest" description="Disordered" evidence="5">
    <location>
        <begin position="388"/>
        <end position="413"/>
    </location>
</feature>
<name>A0AAV2HYB0_LYMST</name>
<feature type="domain" description="PB1" evidence="8">
    <location>
        <begin position="1"/>
        <end position="93"/>
    </location>
</feature>
<feature type="compositionally biased region" description="Low complexity" evidence="5">
    <location>
        <begin position="805"/>
        <end position="821"/>
    </location>
</feature>
<dbReference type="EMBL" id="CAXITT010000330">
    <property type="protein sequence ID" value="CAL1539180.1"/>
    <property type="molecule type" value="Genomic_DNA"/>
</dbReference>
<evidence type="ECO:0000256" key="2">
    <source>
        <dbReference type="ARBA" id="ARBA00022771"/>
    </source>
</evidence>
<dbReference type="Gene3D" id="3.30.60.90">
    <property type="match status" value="1"/>
</dbReference>
<evidence type="ECO:0000259" key="7">
    <source>
        <dbReference type="PROSITE" id="PS50135"/>
    </source>
</evidence>
<dbReference type="Pfam" id="PF00569">
    <property type="entry name" value="ZZ"/>
    <property type="match status" value="1"/>
</dbReference>
<dbReference type="PROSITE" id="PS51745">
    <property type="entry name" value="PB1"/>
    <property type="match status" value="1"/>
</dbReference>
<accession>A0AAV2HYB0</accession>
<dbReference type="GO" id="GO:0008270">
    <property type="term" value="F:zinc ion binding"/>
    <property type="evidence" value="ECO:0007669"/>
    <property type="project" value="UniProtKB-KW"/>
</dbReference>
<proteinExistence type="predicted"/>
<feature type="region of interest" description="Disordered" evidence="5">
    <location>
        <begin position="254"/>
        <end position="304"/>
    </location>
</feature>
<evidence type="ECO:0000313" key="10">
    <source>
        <dbReference type="Proteomes" id="UP001497497"/>
    </source>
</evidence>
<reference evidence="9 10" key="1">
    <citation type="submission" date="2024-04" db="EMBL/GenBank/DDBJ databases">
        <authorList>
            <consortium name="Genoscope - CEA"/>
            <person name="William W."/>
        </authorList>
    </citation>
    <scope>NUCLEOTIDE SEQUENCE [LARGE SCALE GENOMIC DNA]</scope>
</reference>
<feature type="domain" description="ZZ-type" evidence="7">
    <location>
        <begin position="608"/>
        <end position="660"/>
    </location>
</feature>
<feature type="region of interest" description="Disordered" evidence="5">
    <location>
        <begin position="464"/>
        <end position="537"/>
    </location>
</feature>
<dbReference type="PROSITE" id="PS01357">
    <property type="entry name" value="ZF_ZZ_1"/>
    <property type="match status" value="1"/>
</dbReference>
<feature type="domain" description="UBA" evidence="6">
    <location>
        <begin position="1286"/>
        <end position="1327"/>
    </location>
</feature>
<dbReference type="InterPro" id="IPR000270">
    <property type="entry name" value="PB1_dom"/>
</dbReference>
<dbReference type="PANTHER" id="PTHR20930">
    <property type="entry name" value="OVARIAN CARCINOMA ANTIGEN CA125-RELATED"/>
    <property type="match status" value="1"/>
</dbReference>
<dbReference type="Proteomes" id="UP001497497">
    <property type="component" value="Unassembled WGS sequence"/>
</dbReference>
<dbReference type="SUPFAM" id="SSF54277">
    <property type="entry name" value="CAD &amp; PB1 domains"/>
    <property type="match status" value="1"/>
</dbReference>
<dbReference type="PROSITE" id="PS50030">
    <property type="entry name" value="UBA"/>
    <property type="match status" value="1"/>
</dbReference>
<dbReference type="SUPFAM" id="SSF57850">
    <property type="entry name" value="RING/U-box"/>
    <property type="match status" value="1"/>
</dbReference>
<dbReference type="CDD" id="cd05992">
    <property type="entry name" value="PB1"/>
    <property type="match status" value="1"/>
</dbReference>
<dbReference type="GO" id="GO:0070013">
    <property type="term" value="C:intracellular organelle lumen"/>
    <property type="evidence" value="ECO:0007669"/>
    <property type="project" value="UniProtKB-ARBA"/>
</dbReference>
<feature type="compositionally biased region" description="Low complexity" evidence="5">
    <location>
        <begin position="399"/>
        <end position="411"/>
    </location>
</feature>
<evidence type="ECO:0000256" key="3">
    <source>
        <dbReference type="ARBA" id="ARBA00022833"/>
    </source>
</evidence>
<keyword evidence="1" id="KW-0479">Metal-binding</keyword>
<evidence type="ECO:0000256" key="4">
    <source>
        <dbReference type="PROSITE-ProRule" id="PRU00228"/>
    </source>
</evidence>
<dbReference type="SUPFAM" id="SSF46934">
    <property type="entry name" value="UBA-like"/>
    <property type="match status" value="1"/>
</dbReference>
<evidence type="ECO:0000259" key="6">
    <source>
        <dbReference type="PROSITE" id="PS50030"/>
    </source>
</evidence>
<feature type="compositionally biased region" description="Basic and acidic residues" evidence="5">
    <location>
        <begin position="487"/>
        <end position="537"/>
    </location>
</feature>
<dbReference type="FunFam" id="3.30.60.90:FF:000007">
    <property type="entry name" value="Next to BRCA1 gene 1 protein"/>
    <property type="match status" value="1"/>
</dbReference>
<feature type="compositionally biased region" description="Basic and acidic residues" evidence="5">
    <location>
        <begin position="464"/>
        <end position="480"/>
    </location>
</feature>
<feature type="region of interest" description="Disordered" evidence="5">
    <location>
        <begin position="799"/>
        <end position="821"/>
    </location>
</feature>
<dbReference type="InterPro" id="IPR000433">
    <property type="entry name" value="Znf_ZZ"/>
</dbReference>
<sequence length="1340" mass="148875">MDDEGLVVAVRLCDTGEREQPDPLCLRSEDLATWRHFETLLRDMYQCPPEAIRVSYLDDENDWVELGSDGELAEAVKLTRASGEILQLQVKRGDAEKLIHIDVGGKSEKPQGSNAVVYVPTTDPGGDVFGQLVYPHPPPTNPTQVNTFYPPAHGFQPLVLVYPHPKDTTPLPSAPRDEETKINSWRNTGSFALKVDMDSQDKRPCPQQNSSQCHGTSQAKEQTLLDDIKSPAVVSRVEPLCLEPGSLGQNFLPNQDPFEIQSDGPSQVEDGAHSPLIPTFAGKPLVKGGSNDQIKTPEDDARPFGGVQQSRVLELMTSVHDALSFNTWPAPAGSNPSYAMAKCKVVKKGAVDSLPPKPMPRNLLMMEGAQSGANAVAIEMPPEPDFFHGPSVNKDEEIAASGGASSTSASEETGEVIARAGDDAAAFSREMKSSIRETEPFGVAMVSSEAGALQAEKKLIKRSDSKIKTTSAKKDKRDELGVGAKPKSLEKVERRKGECKKKTEEETKKKTASGEKKVEEKKSGDKKKITKDMESGERVRTKEETTLQYNDFIKVMKKVKREIHNSIVKDVTKETDSLLQKAFIKSQIQKLCDPQELKLRFNTALVQHIGIYCDQCNVEIRGIRYKCGNCFDFDLCEVCEDVPDIHDPTHVFLKLRYPARKAGCVGSERLPLLRENIYLAEREELGSDEQICRLNAPDQGQCCLGADNAEEFNKKAVRHGPETNNYRVHDYPPVIYDQDFITETHPQNTFNLEMAKGIDSEMDRLGNPMEAQQDVIRMTKLVAATPVTANEIYTTEGEVVRDEPTSPAVSDSSSSSSIISLSHPPGSIPLVPLTAAKMMMRGENEAITTVTEETVEGAERDFDSIPVRRPLSPNQPIFFDLEEEDSSFQEWDSDSSDDFCIIDPSHAPVSRDDYEAITDHEGDDETESRQGEQHLTEAEVSATCQDNTAVVNTAVEHSPSPSIEVLEVVQDEAGCLSPPDVVVTHREQVDGEHEGERAEEAEGEKIEEAAGREEQVSWVNLPDDGLVHKMNEEEKNRFKQLLREEMDKEFEEELRKRAKDLERALQAQKEEEFQYILEAKERAAAIENAFLEQAARQKELEDHQERISRQSSIRGDLTPTPSLDNSCGEFSVGKKDADCQTVPEPIHPATHIIHNVASGVSKAATTAYYTAKDVFYSLQAKQQEWKTPVATYKPPQSTWQPPASTWTPPLDDYIPPTSTWTPPKQNIVLPSSCYEQNDDQTQNSDTEMKTDAVDNAPGHQTSCKKPATAAPPLPLSLMDVHDSVVKRELQGMQRLIEMGFANREKNRQLLQKFEGDLEKVVQSLLQEEGEGDDHWALHRH</sequence>
<dbReference type="InterPro" id="IPR043145">
    <property type="entry name" value="Znf_ZZ_sf"/>
</dbReference>
<evidence type="ECO:0000256" key="1">
    <source>
        <dbReference type="ARBA" id="ARBA00022723"/>
    </source>
</evidence>